<dbReference type="InterPro" id="IPR001156">
    <property type="entry name" value="Transferrin-like_dom"/>
</dbReference>
<dbReference type="Pfam" id="PF00405">
    <property type="entry name" value="Transferrin"/>
    <property type="match status" value="1"/>
</dbReference>
<dbReference type="GO" id="GO:0006826">
    <property type="term" value="P:iron ion transport"/>
    <property type="evidence" value="ECO:0007669"/>
    <property type="project" value="TreeGrafter"/>
</dbReference>
<gene>
    <name evidence="8" type="ORF">WMY93_030898</name>
</gene>
<dbReference type="InterPro" id="IPR018195">
    <property type="entry name" value="Transferrin_Fe_BS"/>
</dbReference>
<feature type="domain" description="Transferrin-like" evidence="7">
    <location>
        <begin position="1"/>
        <end position="263"/>
    </location>
</feature>
<accession>A0AAW0MKE6</accession>
<dbReference type="PROSITE" id="PS00205">
    <property type="entry name" value="TRANSFERRIN_LIKE_1"/>
    <property type="match status" value="1"/>
</dbReference>
<keyword evidence="6" id="KW-0472">Membrane</keyword>
<proteinExistence type="predicted"/>
<dbReference type="GO" id="GO:0005769">
    <property type="term" value="C:early endosome"/>
    <property type="evidence" value="ECO:0007669"/>
    <property type="project" value="TreeGrafter"/>
</dbReference>
<dbReference type="SUPFAM" id="SSF53850">
    <property type="entry name" value="Periplasmic binding protein-like II"/>
    <property type="match status" value="1"/>
</dbReference>
<dbReference type="PANTHER" id="PTHR11485:SF21">
    <property type="entry name" value="MELANOTRANSFERRIN"/>
    <property type="match status" value="1"/>
</dbReference>
<dbReference type="GO" id="GO:0055037">
    <property type="term" value="C:recycling endosome"/>
    <property type="evidence" value="ECO:0007669"/>
    <property type="project" value="TreeGrafter"/>
</dbReference>
<dbReference type="PANTHER" id="PTHR11485">
    <property type="entry name" value="TRANSFERRIN"/>
    <property type="match status" value="1"/>
</dbReference>
<evidence type="ECO:0000256" key="2">
    <source>
        <dbReference type="ARBA" id="ARBA00004613"/>
    </source>
</evidence>
<dbReference type="Gene3D" id="3.40.190.10">
    <property type="entry name" value="Periplasmic binding protein-like II"/>
    <property type="match status" value="1"/>
</dbReference>
<reference evidence="9" key="1">
    <citation type="submission" date="2024-04" db="EMBL/GenBank/DDBJ databases">
        <title>Salinicola lusitanus LLJ914,a marine bacterium isolated from the Okinawa Trough.</title>
        <authorList>
            <person name="Li J."/>
        </authorList>
    </citation>
    <scope>NUCLEOTIDE SEQUENCE [LARGE SCALE GENOMIC DNA]</scope>
</reference>
<evidence type="ECO:0000259" key="7">
    <source>
        <dbReference type="PROSITE" id="PS51408"/>
    </source>
</evidence>
<evidence type="ECO:0000256" key="3">
    <source>
        <dbReference type="ARBA" id="ARBA00016768"/>
    </source>
</evidence>
<dbReference type="GO" id="GO:0005886">
    <property type="term" value="C:plasma membrane"/>
    <property type="evidence" value="ECO:0007669"/>
    <property type="project" value="TreeGrafter"/>
</dbReference>
<keyword evidence="9" id="KW-1185">Reference proteome</keyword>
<dbReference type="PRINTS" id="PR00422">
    <property type="entry name" value="TRANSFERRIN"/>
</dbReference>
<evidence type="ECO:0000256" key="6">
    <source>
        <dbReference type="SAM" id="Phobius"/>
    </source>
</evidence>
<keyword evidence="5" id="KW-0677">Repeat</keyword>
<organism evidence="8 9">
    <name type="scientific">Mugilogobius chulae</name>
    <name type="common">yellowstripe goby</name>
    <dbReference type="NCBI Taxonomy" id="88201"/>
    <lineage>
        <taxon>Eukaryota</taxon>
        <taxon>Metazoa</taxon>
        <taxon>Chordata</taxon>
        <taxon>Craniata</taxon>
        <taxon>Vertebrata</taxon>
        <taxon>Euteleostomi</taxon>
        <taxon>Actinopterygii</taxon>
        <taxon>Neopterygii</taxon>
        <taxon>Teleostei</taxon>
        <taxon>Neoteleostei</taxon>
        <taxon>Acanthomorphata</taxon>
        <taxon>Gobiaria</taxon>
        <taxon>Gobiiformes</taxon>
        <taxon>Gobioidei</taxon>
        <taxon>Gobiidae</taxon>
        <taxon>Gobionellinae</taxon>
        <taxon>Mugilogobius</taxon>
    </lineage>
</organism>
<keyword evidence="4" id="KW-0964">Secreted</keyword>
<comment type="caution">
    <text evidence="8">The sequence shown here is derived from an EMBL/GenBank/DDBJ whole genome shotgun (WGS) entry which is preliminary data.</text>
</comment>
<dbReference type="PROSITE" id="PS51408">
    <property type="entry name" value="TRANSFERRIN_LIKE_4"/>
    <property type="match status" value="1"/>
</dbReference>
<dbReference type="GO" id="GO:0005615">
    <property type="term" value="C:extracellular space"/>
    <property type="evidence" value="ECO:0007669"/>
    <property type="project" value="TreeGrafter"/>
</dbReference>
<evidence type="ECO:0000256" key="4">
    <source>
        <dbReference type="ARBA" id="ARBA00022525"/>
    </source>
</evidence>
<dbReference type="FunFam" id="3.40.190.10:FF:000095">
    <property type="entry name" value="Lactotransferrin"/>
    <property type="match status" value="1"/>
</dbReference>
<comment type="subcellular location">
    <subcellularLocation>
        <location evidence="2">Secreted</location>
    </subcellularLocation>
</comment>
<protein>
    <recommendedName>
        <fullName evidence="3">Serotransferrin</fullName>
    </recommendedName>
</protein>
<dbReference type="EMBL" id="JBBPFD010000480">
    <property type="protein sequence ID" value="KAK7878788.1"/>
    <property type="molecule type" value="Genomic_DNA"/>
</dbReference>
<comment type="function">
    <text evidence="1">Transferrins are iron binding transport proteins which can bind two Fe(3+) ions in association with the binding of an anion, usually bicarbonate.</text>
</comment>
<sequence length="289" mass="32105">MDDSDGAIYYAVAVVKKSSTDIRNLDDLRGRRSCHTGYERTAGWNIPAVSGFFSKSCVPGANQKGLPSSLCELCVGDQSGQNQCEKGRTCTTDMTAHSGTHRYDSSKITERLQMRFVFRCLAKGDGDVAFVKHTTVFQNTDGNSAESWASDLRSSDFQLLCPHGSKAEVSQFQYCHLARVPSHAVMVRPDTNVHSVYGLLDHAQKHFGSDSNPDFQMFDSKAYNSSDLMFKDSTVRLVAVGERKTYEDWLGQQYMDSLRDLECNSSSAAMSSVWLLLLVLLITFLSNKI</sequence>
<dbReference type="AlphaFoldDB" id="A0AAW0MKE6"/>
<dbReference type="Proteomes" id="UP001460270">
    <property type="component" value="Unassembled WGS sequence"/>
</dbReference>
<feature type="transmembrane region" description="Helical" evidence="6">
    <location>
        <begin position="268"/>
        <end position="286"/>
    </location>
</feature>
<evidence type="ECO:0000313" key="9">
    <source>
        <dbReference type="Proteomes" id="UP001460270"/>
    </source>
</evidence>
<evidence type="ECO:0000256" key="5">
    <source>
        <dbReference type="ARBA" id="ARBA00022737"/>
    </source>
</evidence>
<keyword evidence="6" id="KW-0812">Transmembrane</keyword>
<evidence type="ECO:0000313" key="8">
    <source>
        <dbReference type="EMBL" id="KAK7878788.1"/>
    </source>
</evidence>
<evidence type="ECO:0000256" key="1">
    <source>
        <dbReference type="ARBA" id="ARBA00002831"/>
    </source>
</evidence>
<dbReference type="SMART" id="SM00094">
    <property type="entry name" value="TR_FER"/>
    <property type="match status" value="1"/>
</dbReference>
<keyword evidence="6" id="KW-1133">Transmembrane helix</keyword>
<name>A0AAW0MKE6_9GOBI</name>